<sequence length="388" mass="44249">MSDHPSTPPRRTNPGNAAPLTPEQVRQLEINRLKAKALRDQTATSSRSQTPQIAGQKRSFSSKSQPNATRNHRDARTPSTQPGAMSQPSDDAQIRPAAKYRKSAYIEYDLSAMTDTKGGFLSATDDPHNRALHGSNRGKDDAEEKPAHMTLEEWQRHRLLQKLRATKSGPFEPGISVLDKDTDGAGKSKQLVCRECGTPELDWTFQTTFNLLVCNRCKEEHADKYSLLTKTEAREDYLLTEPELRDEELLPRMERPNPHKASFHSMQLFVRCQVEEYAFSARKWGSAEALDAEFERREIQKKDRKEKKWKNKLEELKKRTRVDAYRRQKAAGIAPTGGDGREARFGDKVKGRFDKHEHEWGRSVEDPETGAVKKRCIDCGMEVEELEF</sequence>
<dbReference type="InterPro" id="IPR022656">
    <property type="entry name" value="XPA_C"/>
</dbReference>
<evidence type="ECO:0000256" key="2">
    <source>
        <dbReference type="ARBA" id="ARBA00022833"/>
    </source>
</evidence>
<dbReference type="InterPro" id="IPR000465">
    <property type="entry name" value="XPA/RAD14"/>
</dbReference>
<dbReference type="PANTHER" id="PTHR10142:SF0">
    <property type="entry name" value="DNA REPAIR PROTEIN COMPLEMENTING XP-A CELLS"/>
    <property type="match status" value="1"/>
</dbReference>
<feature type="region of interest" description="Disordered" evidence="4">
    <location>
        <begin position="121"/>
        <end position="145"/>
    </location>
</feature>
<evidence type="ECO:0000259" key="5">
    <source>
        <dbReference type="Pfam" id="PF05181"/>
    </source>
</evidence>
<comment type="subcellular location">
    <subcellularLocation>
        <location evidence="1">Nucleus</location>
    </subcellularLocation>
</comment>
<evidence type="ECO:0000256" key="4">
    <source>
        <dbReference type="SAM" id="MobiDB-lite"/>
    </source>
</evidence>
<dbReference type="InterPro" id="IPR009061">
    <property type="entry name" value="DNA-bd_dom_put_sf"/>
</dbReference>
<dbReference type="CDD" id="cd21077">
    <property type="entry name" value="DBD_Rad14"/>
    <property type="match status" value="1"/>
</dbReference>
<name>A0ABR1XWI6_9PEZI</name>
<dbReference type="PANTHER" id="PTHR10142">
    <property type="entry name" value="DNA REPAIR PROTEIN COMPLEMENTING XP-A CELLS"/>
    <property type="match status" value="1"/>
</dbReference>
<dbReference type="Proteomes" id="UP001456524">
    <property type="component" value="Unassembled WGS sequence"/>
</dbReference>
<keyword evidence="2" id="KW-0862">Zinc</keyword>
<protein>
    <submittedName>
        <fullName evidence="6">XPA protein C-terminus-domain-containing protein</fullName>
    </submittedName>
</protein>
<organism evidence="6 7">
    <name type="scientific">Phyllosticta citrichinensis</name>
    <dbReference type="NCBI Taxonomy" id="1130410"/>
    <lineage>
        <taxon>Eukaryota</taxon>
        <taxon>Fungi</taxon>
        <taxon>Dikarya</taxon>
        <taxon>Ascomycota</taxon>
        <taxon>Pezizomycotina</taxon>
        <taxon>Dothideomycetes</taxon>
        <taxon>Dothideomycetes incertae sedis</taxon>
        <taxon>Botryosphaeriales</taxon>
        <taxon>Phyllostictaceae</taxon>
        <taxon>Phyllosticta</taxon>
    </lineage>
</organism>
<evidence type="ECO:0000313" key="7">
    <source>
        <dbReference type="Proteomes" id="UP001456524"/>
    </source>
</evidence>
<comment type="caution">
    <text evidence="6">The sequence shown here is derived from an EMBL/GenBank/DDBJ whole genome shotgun (WGS) entry which is preliminary data.</text>
</comment>
<accession>A0ABR1XWI6</accession>
<keyword evidence="7" id="KW-1185">Reference proteome</keyword>
<dbReference type="Pfam" id="PF05181">
    <property type="entry name" value="XPA_C"/>
    <property type="match status" value="1"/>
</dbReference>
<feature type="compositionally biased region" description="Polar residues" evidence="4">
    <location>
        <begin position="41"/>
        <end position="69"/>
    </location>
</feature>
<dbReference type="NCBIfam" id="TIGR00598">
    <property type="entry name" value="rad14"/>
    <property type="match status" value="1"/>
</dbReference>
<dbReference type="SUPFAM" id="SSF46955">
    <property type="entry name" value="Putative DNA-binding domain"/>
    <property type="match status" value="1"/>
</dbReference>
<dbReference type="EMBL" id="JBBWUH010000004">
    <property type="protein sequence ID" value="KAK8169795.1"/>
    <property type="molecule type" value="Genomic_DNA"/>
</dbReference>
<keyword evidence="3" id="KW-0539">Nucleus</keyword>
<dbReference type="InterPro" id="IPR037129">
    <property type="entry name" value="XPA_sf"/>
</dbReference>
<proteinExistence type="predicted"/>
<feature type="region of interest" description="Disordered" evidence="4">
    <location>
        <begin position="1"/>
        <end position="94"/>
    </location>
</feature>
<evidence type="ECO:0000256" key="1">
    <source>
        <dbReference type="ARBA" id="ARBA00004123"/>
    </source>
</evidence>
<feature type="domain" description="XPA C-terminal" evidence="5">
    <location>
        <begin position="224"/>
        <end position="274"/>
    </location>
</feature>
<reference evidence="6 7" key="1">
    <citation type="journal article" date="2022" name="G3 (Bethesda)">
        <title>Enemy or ally: a genomic approach to elucidate the lifestyle of Phyllosticta citrichinaensis.</title>
        <authorList>
            <person name="Buijs V.A."/>
            <person name="Groenewald J.Z."/>
            <person name="Haridas S."/>
            <person name="LaButti K.M."/>
            <person name="Lipzen A."/>
            <person name="Martin F.M."/>
            <person name="Barry K."/>
            <person name="Grigoriev I.V."/>
            <person name="Crous P.W."/>
            <person name="Seidl M.F."/>
        </authorList>
    </citation>
    <scope>NUCLEOTIDE SEQUENCE [LARGE SCALE GENOMIC DNA]</scope>
    <source>
        <strain evidence="6 7">CBS 129764</strain>
    </source>
</reference>
<evidence type="ECO:0000256" key="3">
    <source>
        <dbReference type="ARBA" id="ARBA00023242"/>
    </source>
</evidence>
<evidence type="ECO:0000313" key="6">
    <source>
        <dbReference type="EMBL" id="KAK8169795.1"/>
    </source>
</evidence>
<feature type="compositionally biased region" description="Polar residues" evidence="4">
    <location>
        <begin position="77"/>
        <end position="90"/>
    </location>
</feature>
<gene>
    <name evidence="6" type="ORF">IWX90DRAFT_189702</name>
</gene>
<dbReference type="Gene3D" id="3.90.530.10">
    <property type="entry name" value="XPA C-terminal domain"/>
    <property type="match status" value="1"/>
</dbReference>